<feature type="region of interest" description="Disordered" evidence="6">
    <location>
        <begin position="576"/>
        <end position="602"/>
    </location>
</feature>
<dbReference type="InterPro" id="IPR003107">
    <property type="entry name" value="HAT"/>
</dbReference>
<evidence type="ECO:0000313" key="9">
    <source>
        <dbReference type="Proteomes" id="UP000002630"/>
    </source>
</evidence>
<evidence type="ECO:0000256" key="1">
    <source>
        <dbReference type="ARBA" id="ARBA00004604"/>
    </source>
</evidence>
<evidence type="ECO:0000256" key="6">
    <source>
        <dbReference type="SAM" id="MobiDB-lite"/>
    </source>
</evidence>
<evidence type="ECO:0000256" key="2">
    <source>
        <dbReference type="ARBA" id="ARBA00010734"/>
    </source>
</evidence>
<keyword evidence="3" id="KW-0698">rRNA processing</keyword>
<dbReference type="SUPFAM" id="SSF48452">
    <property type="entry name" value="TPR-like"/>
    <property type="match status" value="1"/>
</dbReference>
<proteinExistence type="inferred from homology"/>
<gene>
    <name evidence="8" type="ORF">Esi_0076_0077</name>
</gene>
<dbReference type="EMBL" id="FN649735">
    <property type="protein sequence ID" value="CBN75272.1"/>
    <property type="molecule type" value="Genomic_DNA"/>
</dbReference>
<dbReference type="EMBL" id="FN648992">
    <property type="protein sequence ID" value="CBN75272.1"/>
    <property type="molecule type" value="Genomic_DNA"/>
</dbReference>
<evidence type="ECO:0000256" key="5">
    <source>
        <dbReference type="ARBA" id="ARBA00023242"/>
    </source>
</evidence>
<dbReference type="Proteomes" id="UP000002630">
    <property type="component" value="Linkage Group LG10"/>
</dbReference>
<reference evidence="8 9" key="1">
    <citation type="journal article" date="2010" name="Nature">
        <title>The Ectocarpus genome and the independent evolution of multicellularity in brown algae.</title>
        <authorList>
            <person name="Cock J.M."/>
            <person name="Sterck L."/>
            <person name="Rouze P."/>
            <person name="Scornet D."/>
            <person name="Allen A.E."/>
            <person name="Amoutzias G."/>
            <person name="Anthouard V."/>
            <person name="Artiguenave F."/>
            <person name="Aury J.M."/>
            <person name="Badger J.H."/>
            <person name="Beszteri B."/>
            <person name="Billiau K."/>
            <person name="Bonnet E."/>
            <person name="Bothwell J.H."/>
            <person name="Bowler C."/>
            <person name="Boyen C."/>
            <person name="Brownlee C."/>
            <person name="Carrano C.J."/>
            <person name="Charrier B."/>
            <person name="Cho G.Y."/>
            <person name="Coelho S.M."/>
            <person name="Collen J."/>
            <person name="Corre E."/>
            <person name="Da Silva C."/>
            <person name="Delage L."/>
            <person name="Delaroque N."/>
            <person name="Dittami S.M."/>
            <person name="Doulbeau S."/>
            <person name="Elias M."/>
            <person name="Farnham G."/>
            <person name="Gachon C.M."/>
            <person name="Gschloessl B."/>
            <person name="Heesch S."/>
            <person name="Jabbari K."/>
            <person name="Jubin C."/>
            <person name="Kawai H."/>
            <person name="Kimura K."/>
            <person name="Kloareg B."/>
            <person name="Kupper F.C."/>
            <person name="Lang D."/>
            <person name="Le Bail A."/>
            <person name="Leblanc C."/>
            <person name="Lerouge P."/>
            <person name="Lohr M."/>
            <person name="Lopez P.J."/>
            <person name="Martens C."/>
            <person name="Maumus F."/>
            <person name="Michel G."/>
            <person name="Miranda-Saavedra D."/>
            <person name="Morales J."/>
            <person name="Moreau H."/>
            <person name="Motomura T."/>
            <person name="Nagasato C."/>
            <person name="Napoli C.A."/>
            <person name="Nelson D.R."/>
            <person name="Nyvall-Collen P."/>
            <person name="Peters A.F."/>
            <person name="Pommier C."/>
            <person name="Potin P."/>
            <person name="Poulain J."/>
            <person name="Quesneville H."/>
            <person name="Read B."/>
            <person name="Rensing S.A."/>
            <person name="Ritter A."/>
            <person name="Rousvoal S."/>
            <person name="Samanta M."/>
            <person name="Samson G."/>
            <person name="Schroeder D.C."/>
            <person name="Segurens B."/>
            <person name="Strittmatter M."/>
            <person name="Tonon T."/>
            <person name="Tregear J.W."/>
            <person name="Valentin K."/>
            <person name="von Dassow P."/>
            <person name="Yamagishi T."/>
            <person name="Van de Peer Y."/>
            <person name="Wincker P."/>
        </authorList>
    </citation>
    <scope>NUCLEOTIDE SEQUENCE [LARGE SCALE GENOMIC DNA]</scope>
    <source>
        <strain evidence="9">Ec32 / CCAP1310/4</strain>
    </source>
</reference>
<dbReference type="InParanoid" id="D8LSS2"/>
<dbReference type="InterPro" id="IPR013949">
    <property type="entry name" value="Utp6"/>
</dbReference>
<accession>D8LSS2</accession>
<dbReference type="eggNOG" id="KOG2396">
    <property type="taxonomic scope" value="Eukaryota"/>
</dbReference>
<dbReference type="GO" id="GO:0030515">
    <property type="term" value="F:snoRNA binding"/>
    <property type="evidence" value="ECO:0007669"/>
    <property type="project" value="InterPro"/>
</dbReference>
<sequence>MADSVQYALDRMVVDLEDLRCRGIFSEAEVRAIVSRRKGFEYMLRRHEARRLDFMRYVEYELNLESLRALRTRRIEGGASGGQQRNKKKTKKGKAATADFCCVRLVRWIFDRAVMKFPGDVDIWLHYIDFAARQGQSKALGRLFARALQLHPRNPGLWIKAASWEFFNGGNASSARSLMQRGLRINPGARNLWLQYFRLEFSYVEKLMGRREILGLEAERGGAGDNAQGSDDNDDDGGRRGMDIPELEAEAGQSGGPSFKAVRKAAGAEGALGGGDGARPAPVMNDTARRFYKGAVPMAVFRAAVKAIPADVGFRAGFLRCCAEDFPVLSAEVAQSILTSIERDFPESCEAWEVRASYPQLAAEAAAAAGRDGGRLGFAVVQESVDTFEVAVEAVGASQPDMWVRYASFLRGRLEACEGAEGRKRGGGAVDGGKDGEMVGVSAPAAAAAAALAARLREVLARSVEIHLAGRAAPNDPPRSSTTAVTAAIAARKERGGASLLATREVAAPAEELEAPSRRREEDSREALSAGLADVCLALGEPEEALAALRAATGVLPRRPGPWLRRAALERRLAALGGDPGQAGRPASSGKKPSLGGNSSSAGAAGADVAAATLRAGIKAVPPAAPGYPDLWRELLASLVASGGGHSKKGKTAVAAAFREAVEACGGGSAGNNAQGEFLAGYVRWSAAVEGPDAARRALQWARRSFLLTGTGAAAAYGETIELERALGEEAGEEGARAKRVRELFEDSVDKFGRELPAIWEEYAQFEIQEGDVKRANAVRWRSQQQQQTEGGLGGGVTSSTGRKKQRWG</sequence>
<comment type="similarity">
    <text evidence="2">Belongs to the UTP6 family.</text>
</comment>
<dbReference type="InterPro" id="IPR011990">
    <property type="entry name" value="TPR-like_helical_dom_sf"/>
</dbReference>
<dbReference type="PANTHER" id="PTHR23271:SF1">
    <property type="entry name" value="U3 SMALL NUCLEOLAR RNA-ASSOCIATED PROTEIN 6 HOMOLOG"/>
    <property type="match status" value="1"/>
</dbReference>
<feature type="region of interest" description="Disordered" evidence="6">
    <location>
        <begin position="779"/>
        <end position="809"/>
    </location>
</feature>
<protein>
    <recommendedName>
        <fullName evidence="7">U3 small nucleolar RNA-associated protein 6 N-terminal domain-containing protein</fullName>
    </recommendedName>
</protein>
<dbReference type="OrthoDB" id="28112at2759"/>
<dbReference type="PANTHER" id="PTHR23271">
    <property type="entry name" value="HEPATOCELLULAR CARCINOMA-ASSOCIATED ANTIGEN 66"/>
    <property type="match status" value="1"/>
</dbReference>
<feature type="domain" description="U3 small nucleolar RNA-associated protein 6 N-terminal" evidence="7">
    <location>
        <begin position="9"/>
        <end position="88"/>
    </location>
</feature>
<dbReference type="Pfam" id="PF08640">
    <property type="entry name" value="U3_assoc_6"/>
    <property type="match status" value="1"/>
</dbReference>
<dbReference type="STRING" id="2880.D8LSS2"/>
<dbReference type="GO" id="GO:0034388">
    <property type="term" value="C:Pwp2p-containing subcomplex of 90S preribosome"/>
    <property type="evidence" value="ECO:0007669"/>
    <property type="project" value="TreeGrafter"/>
</dbReference>
<comment type="subcellular location">
    <subcellularLocation>
        <location evidence="1">Nucleus</location>
        <location evidence="1">Nucleolus</location>
    </subcellularLocation>
</comment>
<dbReference type="SMART" id="SM00386">
    <property type="entry name" value="HAT"/>
    <property type="match status" value="6"/>
</dbReference>
<evidence type="ECO:0000256" key="4">
    <source>
        <dbReference type="ARBA" id="ARBA00022737"/>
    </source>
</evidence>
<evidence type="ECO:0000313" key="8">
    <source>
        <dbReference type="EMBL" id="CBN75272.1"/>
    </source>
</evidence>
<dbReference type="Gene3D" id="1.25.40.10">
    <property type="entry name" value="Tetratricopeptide repeat domain"/>
    <property type="match status" value="2"/>
</dbReference>
<dbReference type="AlphaFoldDB" id="D8LSS2"/>
<dbReference type="GO" id="GO:0000462">
    <property type="term" value="P:maturation of SSU-rRNA from tricistronic rRNA transcript (SSU-rRNA, 5.8S rRNA, LSU-rRNA)"/>
    <property type="evidence" value="ECO:0007669"/>
    <property type="project" value="InterPro"/>
</dbReference>
<keyword evidence="5" id="KW-0539">Nucleus</keyword>
<name>D8LSS2_ECTSI</name>
<evidence type="ECO:0000256" key="3">
    <source>
        <dbReference type="ARBA" id="ARBA00022552"/>
    </source>
</evidence>
<evidence type="ECO:0000259" key="7">
    <source>
        <dbReference type="Pfam" id="PF08640"/>
    </source>
</evidence>
<feature type="region of interest" description="Disordered" evidence="6">
    <location>
        <begin position="221"/>
        <end position="243"/>
    </location>
</feature>
<dbReference type="GO" id="GO:0032040">
    <property type="term" value="C:small-subunit processome"/>
    <property type="evidence" value="ECO:0007669"/>
    <property type="project" value="TreeGrafter"/>
</dbReference>
<dbReference type="InterPro" id="IPR055347">
    <property type="entry name" value="UTP6_N"/>
</dbReference>
<organism evidence="8 9">
    <name type="scientific">Ectocarpus siliculosus</name>
    <name type="common">Brown alga</name>
    <name type="synonym">Conferva siliculosa</name>
    <dbReference type="NCBI Taxonomy" id="2880"/>
    <lineage>
        <taxon>Eukaryota</taxon>
        <taxon>Sar</taxon>
        <taxon>Stramenopiles</taxon>
        <taxon>Ochrophyta</taxon>
        <taxon>PX clade</taxon>
        <taxon>Phaeophyceae</taxon>
        <taxon>Ectocarpales</taxon>
        <taxon>Ectocarpaceae</taxon>
        <taxon>Ectocarpus</taxon>
    </lineage>
</organism>
<keyword evidence="9" id="KW-1185">Reference proteome</keyword>
<keyword evidence="4" id="KW-0677">Repeat</keyword>